<keyword evidence="3 4" id="KW-0464">Manganese</keyword>
<feature type="domain" description="Metalloenzyme" evidence="6">
    <location>
        <begin position="3"/>
        <end position="396"/>
    </location>
</feature>
<evidence type="ECO:0000313" key="8">
    <source>
        <dbReference type="Proteomes" id="UP000620670"/>
    </source>
</evidence>
<feature type="binding site" evidence="4">
    <location>
        <position position="346"/>
    </location>
    <ligand>
        <name>Mn(2+)</name>
        <dbReference type="ChEBI" id="CHEBI:29035"/>
        <label>1</label>
    </ligand>
</feature>
<dbReference type="InterPro" id="IPR017850">
    <property type="entry name" value="Alkaline_phosphatase_core_sf"/>
</dbReference>
<evidence type="ECO:0000256" key="2">
    <source>
        <dbReference type="ARBA" id="ARBA00022723"/>
    </source>
</evidence>
<comment type="catalytic activity">
    <reaction evidence="4">
        <text>2-deoxy-alpha-D-ribose 1-phosphate = 2-deoxy-D-ribose 5-phosphate</text>
        <dbReference type="Rhea" id="RHEA:27658"/>
        <dbReference type="ChEBI" id="CHEBI:57259"/>
        <dbReference type="ChEBI" id="CHEBI:62877"/>
        <dbReference type="EC" id="5.4.2.7"/>
    </reaction>
</comment>
<gene>
    <name evidence="4" type="primary">deoB</name>
    <name evidence="7" type="ORF">JAO75_04040</name>
</gene>
<evidence type="ECO:0000259" key="6">
    <source>
        <dbReference type="Pfam" id="PF01676"/>
    </source>
</evidence>
<dbReference type="PANTHER" id="PTHR21110:SF0">
    <property type="entry name" value="PHOSPHOPENTOMUTASE"/>
    <property type="match status" value="1"/>
</dbReference>
<name>A0ABS0XXV3_9HYPH</name>
<dbReference type="GO" id="GO:0008973">
    <property type="term" value="F:phosphopentomutase activity"/>
    <property type="evidence" value="ECO:0007669"/>
    <property type="project" value="UniProtKB-EC"/>
</dbReference>
<comment type="function">
    <text evidence="4">Isomerase that catalyzes the conversion of deoxy-ribose 1-phosphate (dRib-1-P) and ribose 1-phosphate (Rib-1-P) to deoxy-ribose 5-phosphate (dRib-5-P) and ribose 5-phosphate (Rib-5-P), respectively.</text>
</comment>
<proteinExistence type="inferred from homology"/>
<dbReference type="Gene3D" id="3.30.70.1250">
    <property type="entry name" value="Phosphopentomutase"/>
    <property type="match status" value="1"/>
</dbReference>
<comment type="catalytic activity">
    <reaction evidence="4">
        <text>alpha-D-ribose 1-phosphate = D-ribose 5-phosphate</text>
        <dbReference type="Rhea" id="RHEA:18793"/>
        <dbReference type="ChEBI" id="CHEBI:57720"/>
        <dbReference type="ChEBI" id="CHEBI:78346"/>
        <dbReference type="EC" id="5.4.2.7"/>
    </reaction>
</comment>
<keyword evidence="4" id="KW-0963">Cytoplasm</keyword>
<comment type="cofactor">
    <cofactor evidence="4">
        <name>Mn(2+)</name>
        <dbReference type="ChEBI" id="CHEBI:29035"/>
    </cofactor>
    <text evidence="4">Binds 2 manganese ions.</text>
</comment>
<keyword evidence="8" id="KW-1185">Reference proteome</keyword>
<evidence type="ECO:0000256" key="1">
    <source>
        <dbReference type="ARBA" id="ARBA00010373"/>
    </source>
</evidence>
<dbReference type="SUPFAM" id="SSF143856">
    <property type="entry name" value="DeoB insert domain-like"/>
    <property type="match status" value="1"/>
</dbReference>
<evidence type="ECO:0000313" key="7">
    <source>
        <dbReference type="EMBL" id="MBJ6124575.1"/>
    </source>
</evidence>
<comment type="caution">
    <text evidence="7">The sequence shown here is derived from an EMBL/GenBank/DDBJ whole genome shotgun (WGS) entry which is preliminary data.</text>
</comment>
<evidence type="ECO:0000256" key="5">
    <source>
        <dbReference type="NCBIfam" id="TIGR01696"/>
    </source>
</evidence>
<feature type="binding site" evidence="4">
    <location>
        <position position="10"/>
    </location>
    <ligand>
        <name>Mn(2+)</name>
        <dbReference type="ChEBI" id="CHEBI:29035"/>
        <label>1</label>
    </ligand>
</feature>
<comment type="subcellular location">
    <subcellularLocation>
        <location evidence="4">Cytoplasm</location>
    </subcellularLocation>
</comment>
<comment type="similarity">
    <text evidence="1 4">Belongs to the phosphopentomutase family.</text>
</comment>
<evidence type="ECO:0000256" key="3">
    <source>
        <dbReference type="ARBA" id="ARBA00023211"/>
    </source>
</evidence>
<sequence length="408" mass="43620">MPRALLIVLDSVGIGGAEDADAYGDTGSDTVGHIAEACAEGRGDRAGLRQGPLHLPHMAALGLGLACEASTGRMPPNLAPQGALKGAWGYGVETSKGKDTPSGHWEIAGVPVTFDWGYFPNTVPTFPEKLTAELIRRGNLPGILGNKHASGTAIIEEFAVEHLRTGKPICYTSIDSVLQIAAHEEFFGLERLYELCRIGRELCDEYKIGRVIARPFQGTPETGFRRTGNRKDYATPPPSDTILDTLTKAGHPVVTVGKIGDIFAHRGTGLEIKPNGNDACLSAAIDAMGGLPDGGFVFANLVDFDSEFGHRRDIPGYAAALEAFDRRIPEIEAALREGDMVVITADHGNDPSWPGSDHTREHVPILSFGEGIPSSSIGRRESFADIGATILHHLEVADYISGRSWLPD</sequence>
<feature type="binding site" evidence="4">
    <location>
        <position position="358"/>
    </location>
    <ligand>
        <name>Mn(2+)</name>
        <dbReference type="ChEBI" id="CHEBI:29035"/>
        <label>2</label>
    </ligand>
</feature>
<dbReference type="RefSeq" id="WP_199046897.1">
    <property type="nucleotide sequence ID" value="NZ_JAELXT010000003.1"/>
</dbReference>
<dbReference type="InterPro" id="IPR024052">
    <property type="entry name" value="Phosphopentomutase_DeoB_cap_sf"/>
</dbReference>
<dbReference type="SUPFAM" id="SSF53649">
    <property type="entry name" value="Alkaline phosphatase-like"/>
    <property type="match status" value="1"/>
</dbReference>
<feature type="binding site" evidence="4">
    <location>
        <position position="305"/>
    </location>
    <ligand>
        <name>Mn(2+)</name>
        <dbReference type="ChEBI" id="CHEBI:29035"/>
        <label>2</label>
    </ligand>
</feature>
<organism evidence="7 8">
    <name type="scientific">Microvirga splendida</name>
    <dbReference type="NCBI Taxonomy" id="2795727"/>
    <lineage>
        <taxon>Bacteria</taxon>
        <taxon>Pseudomonadati</taxon>
        <taxon>Pseudomonadota</taxon>
        <taxon>Alphaproteobacteria</taxon>
        <taxon>Hyphomicrobiales</taxon>
        <taxon>Methylobacteriaceae</taxon>
        <taxon>Microvirga</taxon>
    </lineage>
</organism>
<reference evidence="8" key="1">
    <citation type="submission" date="2020-12" db="EMBL/GenBank/DDBJ databases">
        <title>Hymenobacter sp.</title>
        <authorList>
            <person name="Kim M.K."/>
        </authorList>
    </citation>
    <scope>NUCLEOTIDE SEQUENCE [LARGE SCALE GENOMIC DNA]</scope>
    <source>
        <strain evidence="8">BT325</strain>
    </source>
</reference>
<protein>
    <recommendedName>
        <fullName evidence="4 5">Phosphopentomutase</fullName>
        <ecNumber evidence="4 5">5.4.2.7</ecNumber>
    </recommendedName>
    <alternativeName>
        <fullName evidence="4">Phosphodeoxyribomutase</fullName>
    </alternativeName>
</protein>
<evidence type="ECO:0000256" key="4">
    <source>
        <dbReference type="HAMAP-Rule" id="MF_00740"/>
    </source>
</evidence>
<feature type="binding site" evidence="4">
    <location>
        <position position="347"/>
    </location>
    <ligand>
        <name>Mn(2+)</name>
        <dbReference type="ChEBI" id="CHEBI:29035"/>
        <label>1</label>
    </ligand>
</feature>
<accession>A0ABS0XXV3</accession>
<dbReference type="EC" id="5.4.2.7" evidence="4 5"/>
<keyword evidence="4 7" id="KW-0413">Isomerase</keyword>
<dbReference type="InterPro" id="IPR010045">
    <property type="entry name" value="DeoB"/>
</dbReference>
<keyword evidence="2 4" id="KW-0479">Metal-binding</keyword>
<dbReference type="Pfam" id="PF01676">
    <property type="entry name" value="Metalloenzyme"/>
    <property type="match status" value="1"/>
</dbReference>
<dbReference type="CDD" id="cd16009">
    <property type="entry name" value="PPM"/>
    <property type="match status" value="1"/>
</dbReference>
<dbReference type="HAMAP" id="MF_00740">
    <property type="entry name" value="Phosphopentomut"/>
    <property type="match status" value="1"/>
</dbReference>
<feature type="binding site" evidence="4">
    <location>
        <position position="310"/>
    </location>
    <ligand>
        <name>Mn(2+)</name>
        <dbReference type="ChEBI" id="CHEBI:29035"/>
        <label>2</label>
    </ligand>
</feature>
<dbReference type="PANTHER" id="PTHR21110">
    <property type="entry name" value="PHOSPHOPENTOMUTASE"/>
    <property type="match status" value="1"/>
</dbReference>
<dbReference type="InterPro" id="IPR006124">
    <property type="entry name" value="Metalloenzyme"/>
</dbReference>
<dbReference type="PIRSF" id="PIRSF001491">
    <property type="entry name" value="Ppentomutase"/>
    <property type="match status" value="1"/>
</dbReference>
<comment type="pathway">
    <text evidence="4">Carbohydrate degradation; 2-deoxy-D-ribose 1-phosphate degradation; D-glyceraldehyde 3-phosphate and acetaldehyde from 2-deoxy-alpha-D-ribose 1-phosphate: step 1/2.</text>
</comment>
<dbReference type="NCBIfam" id="TIGR01696">
    <property type="entry name" value="deoB"/>
    <property type="match status" value="1"/>
</dbReference>
<dbReference type="Proteomes" id="UP000620670">
    <property type="component" value="Unassembled WGS sequence"/>
</dbReference>
<dbReference type="EMBL" id="JAELXT010000003">
    <property type="protein sequence ID" value="MBJ6124575.1"/>
    <property type="molecule type" value="Genomic_DNA"/>
</dbReference>
<dbReference type="Gene3D" id="3.40.720.10">
    <property type="entry name" value="Alkaline Phosphatase, subunit A"/>
    <property type="match status" value="1"/>
</dbReference>
<dbReference type="NCBIfam" id="NF003766">
    <property type="entry name" value="PRK05362.1"/>
    <property type="match status" value="1"/>
</dbReference>